<dbReference type="PANTHER" id="PTHR19288">
    <property type="entry name" value="4-NITROPHENYLPHOSPHATASE-RELATED"/>
    <property type="match status" value="1"/>
</dbReference>
<dbReference type="Proteomes" id="UP001201020">
    <property type="component" value="Chromosome"/>
</dbReference>
<accession>A0A9Y1BNH3</accession>
<dbReference type="NCBIfam" id="TIGR01460">
    <property type="entry name" value="HAD-SF-IIA"/>
    <property type="match status" value="1"/>
</dbReference>
<dbReference type="EMBL" id="CP084166">
    <property type="protein sequence ID" value="UJG41975.1"/>
    <property type="molecule type" value="Genomic_DNA"/>
</dbReference>
<proteinExistence type="predicted"/>
<dbReference type="InterPro" id="IPR023214">
    <property type="entry name" value="HAD_sf"/>
</dbReference>
<dbReference type="GO" id="GO:0016791">
    <property type="term" value="F:phosphatase activity"/>
    <property type="evidence" value="ECO:0007669"/>
    <property type="project" value="TreeGrafter"/>
</dbReference>
<dbReference type="AlphaFoldDB" id="A0A9Y1BNH3"/>
<name>A0A9Y1BNH3_9ARCH</name>
<organism evidence="1">
    <name type="scientific">Candidatus Heimdallarchaeum aukensis</name>
    <dbReference type="NCBI Taxonomy" id="2876573"/>
    <lineage>
        <taxon>Archaea</taxon>
        <taxon>Promethearchaeati</taxon>
        <taxon>Candidatus Heimdallarchaeota</taxon>
        <taxon>Candidatus Heimdallarchaeia (ex Rinke et al. 2021) (nom. nud.)</taxon>
        <taxon>Candidatus Heimdallarchaeales</taxon>
        <taxon>Candidatus Heimdallarchaeaceae</taxon>
        <taxon>Candidatus Heimdallarchaeum</taxon>
    </lineage>
</organism>
<dbReference type="InterPro" id="IPR036412">
    <property type="entry name" value="HAD-like_sf"/>
</dbReference>
<dbReference type="GO" id="GO:0005737">
    <property type="term" value="C:cytoplasm"/>
    <property type="evidence" value="ECO:0007669"/>
    <property type="project" value="TreeGrafter"/>
</dbReference>
<keyword evidence="1" id="KW-0378">Hydrolase</keyword>
<dbReference type="Pfam" id="PF13344">
    <property type="entry name" value="Hydrolase_6"/>
    <property type="match status" value="1"/>
</dbReference>
<dbReference type="Gene3D" id="3.40.50.1000">
    <property type="entry name" value="HAD superfamily/HAD-like"/>
    <property type="match status" value="2"/>
</dbReference>
<protein>
    <submittedName>
        <fullName evidence="1">HAD-IIA family hydrolase</fullName>
    </submittedName>
</protein>
<dbReference type="PIRSF" id="PIRSF000915">
    <property type="entry name" value="PGP-type_phosphatase"/>
    <property type="match status" value="1"/>
</dbReference>
<sequence>MSSNLGEKLFQFNAFFFDGDGVLYKENTILPGAKELLSILEEKKKKIFILTNNSTKTREEYVEKLKNFGINVNLNQILTSAYLTAKHVSETFPESKIYVIGEQGLKEELERVNLQVLNNWEEKNSEDPFDFDLESVDIVITGMDRKLTYVKLARAMNILKNKHVRFIGTNADITFPTPSGFVPGGGAMIDILETLSNRKIDTIIGKPKPLMFNMALELSSAKKTDAIMFGDRLETDIVGAKNVGINTCFVLGGASKLSDLVKLDKTFYPDIITNSLSDLVQLF</sequence>
<dbReference type="PANTHER" id="PTHR19288:SF46">
    <property type="entry name" value="HALOACID DEHALOGENASE-LIKE HYDROLASE DOMAIN-CONTAINING PROTEIN 2"/>
    <property type="match status" value="1"/>
</dbReference>
<evidence type="ECO:0000313" key="1">
    <source>
        <dbReference type="EMBL" id="UJG41975.1"/>
    </source>
</evidence>
<dbReference type="InterPro" id="IPR006357">
    <property type="entry name" value="HAD-SF_hydro_IIA"/>
</dbReference>
<dbReference type="Pfam" id="PF13242">
    <property type="entry name" value="Hydrolase_like"/>
    <property type="match status" value="1"/>
</dbReference>
<reference evidence="1" key="1">
    <citation type="journal article" date="2022" name="Nat. Microbiol.">
        <title>Unique mobile elements and scalable gene flow at the prokaryote-eukaryote boundary revealed by circularized Asgard archaea genomes.</title>
        <authorList>
            <person name="Wu F."/>
            <person name="Speth D.R."/>
            <person name="Philosof A."/>
            <person name="Cremiere A."/>
            <person name="Narayanan A."/>
            <person name="Barco R.A."/>
            <person name="Connon S.A."/>
            <person name="Amend J.P."/>
            <person name="Antoshechkin I.A."/>
            <person name="Orphan V.J."/>
        </authorList>
    </citation>
    <scope>NUCLEOTIDE SEQUENCE</scope>
    <source>
        <strain evidence="1">PM71</strain>
    </source>
</reference>
<dbReference type="SUPFAM" id="SSF56784">
    <property type="entry name" value="HAD-like"/>
    <property type="match status" value="1"/>
</dbReference>
<gene>
    <name evidence="1" type="ORF">K9W45_05790</name>
</gene>